<name>A0A0N8KQR6_9EURY</name>
<dbReference type="AlphaFoldDB" id="A0A0N8KQR6"/>
<dbReference type="EMBL" id="LKCM01000199">
    <property type="protein sequence ID" value="KPQ42882.1"/>
    <property type="molecule type" value="Genomic_DNA"/>
</dbReference>
<sequence>MGQIIDQEGRVCEQTKWHSRQKHAFLEAYLDIWSNQVGKDGKSKLPTLDIFDLYASSGLCYCPEEKNTWKGSSLLAAECLKKYQSGRLLFLNTFGQDQEETTSQKLALETSLINLQLPKRINYLIKTLPIDFAVDEAIKNVNPNFPNLWILDPYKPQDLPWSIVEKICKLEGSYKKGKYTEIRRPELFINLMTSTLQRETGIDYLKDDWVGISLGMKKEEWESKMKNYIGMGKNTREALILLYAEKISKFYKKPPIILEVPSNDGAIVYTIFLCTDHKAGYYVMKLQKLPQYQKWRKIEWENSAETISAKTKIQNKAEKSGHKQLFWE</sequence>
<dbReference type="InterPro" id="IPR031009">
    <property type="entry name" value="Tcm_partner"/>
</dbReference>
<reference evidence="1 2" key="1">
    <citation type="submission" date="2015-09" db="EMBL/GenBank/DDBJ databases">
        <title>A metagenomics-based metabolic model of nitrate-dependent anaerobic oxidation of methane by Methanoperedens-like archaea.</title>
        <authorList>
            <person name="Arshad A."/>
            <person name="Speth D.R."/>
            <person name="De Graaf R.M."/>
            <person name="Op Den Camp H.J."/>
            <person name="Jetten M.S."/>
            <person name="Welte C.U."/>
        </authorList>
    </citation>
    <scope>NUCLEOTIDE SEQUENCE [LARGE SCALE GENOMIC DNA]</scope>
</reference>
<evidence type="ECO:0000313" key="1">
    <source>
        <dbReference type="EMBL" id="KPQ42882.1"/>
    </source>
</evidence>
<organism evidence="1 2">
    <name type="scientific">Candidatus Methanoperedens nitratireducens</name>
    <dbReference type="NCBI Taxonomy" id="1392998"/>
    <lineage>
        <taxon>Archaea</taxon>
        <taxon>Methanobacteriati</taxon>
        <taxon>Methanobacteriota</taxon>
        <taxon>Stenosarchaea group</taxon>
        <taxon>Methanomicrobia</taxon>
        <taxon>Methanosarcinales</taxon>
        <taxon>ANME-2 cluster</taxon>
        <taxon>Candidatus Methanoperedentaceae</taxon>
        <taxon>Candidatus Methanoperedens</taxon>
    </lineage>
</organism>
<comment type="caution">
    <text evidence="1">The sequence shown here is derived from an EMBL/GenBank/DDBJ whole genome shotgun (WGS) entry which is preliminary data.</text>
</comment>
<dbReference type="Proteomes" id="UP000050360">
    <property type="component" value="Unassembled WGS sequence"/>
</dbReference>
<protein>
    <recommendedName>
        <fullName evidence="3">Three-Cys-motif partner protein TcmP</fullName>
    </recommendedName>
</protein>
<evidence type="ECO:0008006" key="3">
    <source>
        <dbReference type="Google" id="ProtNLM"/>
    </source>
</evidence>
<proteinExistence type="predicted"/>
<accession>A0A0N8KQR6</accession>
<dbReference type="NCBIfam" id="TIGR04474">
    <property type="entry name" value="tcm_partner"/>
    <property type="match status" value="1"/>
</dbReference>
<gene>
    <name evidence="1" type="ORF">MPEBLZ_02564</name>
</gene>
<evidence type="ECO:0000313" key="2">
    <source>
        <dbReference type="Proteomes" id="UP000050360"/>
    </source>
</evidence>